<evidence type="ECO:0000313" key="2">
    <source>
        <dbReference type="Proteomes" id="UP001576776"/>
    </source>
</evidence>
<sequence>MLPRPDKKPITLRREKGQRGRDVIMGKAFGQFKQYKFVGYGKAPTLTKSVGARFPKRQKTRLQNRIPPEIPLISELGGFLYRKPIGRIINN</sequence>
<gene>
    <name evidence="1" type="ORF">ACE1B6_18675</name>
</gene>
<evidence type="ECO:0000313" key="1">
    <source>
        <dbReference type="EMBL" id="MFB2937277.1"/>
    </source>
</evidence>
<accession>A0ABV4YEL5</accession>
<dbReference type="Proteomes" id="UP001576776">
    <property type="component" value="Unassembled WGS sequence"/>
</dbReference>
<protein>
    <submittedName>
        <fullName evidence="1">Uncharacterized protein</fullName>
    </submittedName>
</protein>
<dbReference type="EMBL" id="JBHFNS010000070">
    <property type="protein sequence ID" value="MFB2937277.1"/>
    <property type="molecule type" value="Genomic_DNA"/>
</dbReference>
<comment type="caution">
    <text evidence="1">The sequence shown here is derived from an EMBL/GenBank/DDBJ whole genome shotgun (WGS) entry which is preliminary data.</text>
</comment>
<keyword evidence="2" id="KW-1185">Reference proteome</keyword>
<organism evidence="1 2">
    <name type="scientific">Floridaenema fluviatile BLCC-F154</name>
    <dbReference type="NCBI Taxonomy" id="3153640"/>
    <lineage>
        <taxon>Bacteria</taxon>
        <taxon>Bacillati</taxon>
        <taxon>Cyanobacteriota</taxon>
        <taxon>Cyanophyceae</taxon>
        <taxon>Oscillatoriophycideae</taxon>
        <taxon>Aerosakkonematales</taxon>
        <taxon>Aerosakkonemataceae</taxon>
        <taxon>Floridanema</taxon>
        <taxon>Floridanema fluviatile</taxon>
    </lineage>
</organism>
<name>A0ABV4YEL5_9CYAN</name>
<proteinExistence type="predicted"/>
<dbReference type="RefSeq" id="WP_413258759.1">
    <property type="nucleotide sequence ID" value="NZ_JBHFNS010000070.1"/>
</dbReference>
<reference evidence="1 2" key="1">
    <citation type="submission" date="2024-09" db="EMBL/GenBank/DDBJ databases">
        <title>Floridaenema gen nov. (Aerosakkonemataceae, Aerosakkonematales ord. nov., Cyanobacteria) from benthic tropical and subtropical fresh waters, with the description of four new species.</title>
        <authorList>
            <person name="Moretto J.A."/>
            <person name="Berthold D.E."/>
            <person name="Lefler F.W."/>
            <person name="Huang I.-S."/>
            <person name="Laughinghouse H. IV."/>
        </authorList>
    </citation>
    <scope>NUCLEOTIDE SEQUENCE [LARGE SCALE GENOMIC DNA]</scope>
    <source>
        <strain evidence="1 2">BLCC-F154</strain>
    </source>
</reference>